<dbReference type="EMBL" id="LR217737">
    <property type="protein sequence ID" value="VFP88850.1"/>
    <property type="molecule type" value="Genomic_DNA"/>
</dbReference>
<sequence length="192" mass="21353">MYDPNFTINTCYGPINQDILRKAKHIQLLICDSDGVMSDGWIYQTNDGNIIQRFNVRDGYGIKCLLTCSIEVAIITGSQNQILKDRCSSLGISYIYQGQSNKIKPFNEILTKLKLNEHQVAYIGDDLIDLPVLMKVGLSVAVSNSHPMLLPHVNYITKMTGGNGAIREVCDLILIAQNKISRDFNGNLDGLC</sequence>
<dbReference type="InterPro" id="IPR023214">
    <property type="entry name" value="HAD_sf"/>
</dbReference>
<evidence type="ECO:0000313" key="16">
    <source>
        <dbReference type="EMBL" id="VFP88850.1"/>
    </source>
</evidence>
<evidence type="ECO:0000256" key="11">
    <source>
        <dbReference type="ARBA" id="ARBA00022842"/>
    </source>
</evidence>
<proteinExistence type="inferred from homology"/>
<feature type="binding site" evidence="15">
    <location>
        <position position="32"/>
    </location>
    <ligand>
        <name>Mg(2+)</name>
        <dbReference type="ChEBI" id="CHEBI:18420"/>
    </ligand>
</feature>
<keyword evidence="9 14" id="KW-0479">Metal-binding</keyword>
<dbReference type="RefSeq" id="WP_157991235.1">
    <property type="nucleotide sequence ID" value="NZ_LR217737.1"/>
</dbReference>
<dbReference type="AlphaFoldDB" id="A0A803FUH9"/>
<comment type="catalytic activity">
    <reaction evidence="1 14">
        <text>3-deoxy-alpha-D-manno-2-octulosonate-8-phosphate + H2O = 3-deoxy-alpha-D-manno-oct-2-ulosonate + phosphate</text>
        <dbReference type="Rhea" id="RHEA:11500"/>
        <dbReference type="ChEBI" id="CHEBI:15377"/>
        <dbReference type="ChEBI" id="CHEBI:43474"/>
        <dbReference type="ChEBI" id="CHEBI:85985"/>
        <dbReference type="ChEBI" id="CHEBI:85986"/>
        <dbReference type="EC" id="3.1.3.45"/>
    </reaction>
</comment>
<dbReference type="InterPro" id="IPR050793">
    <property type="entry name" value="CMP-NeuNAc_synthase"/>
</dbReference>
<dbReference type="GO" id="GO:0019143">
    <property type="term" value="F:3-deoxy-manno-octulosonate-8-phosphatase activity"/>
    <property type="evidence" value="ECO:0007669"/>
    <property type="project" value="UniProtKB-UniRule"/>
</dbReference>
<dbReference type="Pfam" id="PF08282">
    <property type="entry name" value="Hydrolase_3"/>
    <property type="match status" value="1"/>
</dbReference>
<keyword evidence="11 14" id="KW-0460">Magnesium</keyword>
<comment type="pathway">
    <text evidence="4 14">Carbohydrate biosynthesis; 3-deoxy-D-manno-octulosonate biosynthesis; 3-deoxy-D-manno-octulosonate from D-ribulose 5-phosphate: step 3/3.</text>
</comment>
<dbReference type="SFLD" id="SFLDG01138">
    <property type="entry name" value="C1.6.2:_Deoxy-d-mannose-octulo"/>
    <property type="match status" value="1"/>
</dbReference>
<organism evidence="16 17">
    <name type="scientific">Candidatus Erwinia haradaeae</name>
    <dbReference type="NCBI Taxonomy" id="1922217"/>
    <lineage>
        <taxon>Bacteria</taxon>
        <taxon>Pseudomonadati</taxon>
        <taxon>Pseudomonadota</taxon>
        <taxon>Gammaproteobacteria</taxon>
        <taxon>Enterobacterales</taxon>
        <taxon>Erwiniaceae</taxon>
        <taxon>Erwinia</taxon>
    </lineage>
</organism>
<evidence type="ECO:0000256" key="8">
    <source>
        <dbReference type="ARBA" id="ARBA00020092"/>
    </source>
</evidence>
<gene>
    <name evidence="16" type="primary">kdsC</name>
    <name evidence="16" type="ORF">ERCIPICE3303_627</name>
</gene>
<dbReference type="PIRSF" id="PIRSF006118">
    <property type="entry name" value="KDO8-P_Ptase"/>
    <property type="match status" value="1"/>
</dbReference>
<evidence type="ECO:0000256" key="4">
    <source>
        <dbReference type="ARBA" id="ARBA00004807"/>
    </source>
</evidence>
<dbReference type="SFLD" id="SFLDS00003">
    <property type="entry name" value="Haloacid_Dehalogenase"/>
    <property type="match status" value="1"/>
</dbReference>
<comment type="function">
    <text evidence="14">Catalyzes the hydrolysis of 3-deoxy-D-manno-octulosonate 8-phosphate (KDO 8-P) to 3-deoxy-D-manno-octulosonate (KDO) and inorganic phosphate.</text>
</comment>
<comment type="subunit">
    <text evidence="6 14">Homotetramer.</text>
</comment>
<dbReference type="OrthoDB" id="9805604at2"/>
<evidence type="ECO:0000313" key="17">
    <source>
        <dbReference type="Proteomes" id="UP000294289"/>
    </source>
</evidence>
<evidence type="ECO:0000256" key="6">
    <source>
        <dbReference type="ARBA" id="ARBA00011881"/>
    </source>
</evidence>
<comment type="cofactor">
    <cofactor evidence="2 14 15">
        <name>Mg(2+)</name>
        <dbReference type="ChEBI" id="CHEBI:18420"/>
    </cofactor>
</comment>
<dbReference type="SUPFAM" id="SSF56784">
    <property type="entry name" value="HAD-like"/>
    <property type="match status" value="1"/>
</dbReference>
<dbReference type="GO" id="GO:0008781">
    <property type="term" value="F:N-acylneuraminate cytidylyltransferase activity"/>
    <property type="evidence" value="ECO:0007669"/>
    <property type="project" value="TreeGrafter"/>
</dbReference>
<evidence type="ECO:0000256" key="3">
    <source>
        <dbReference type="ARBA" id="ARBA00004756"/>
    </source>
</evidence>
<dbReference type="EC" id="3.1.3.45" evidence="7 14"/>
<keyword evidence="12 14" id="KW-0448">Lipopolysaccharide biosynthesis</keyword>
<keyword evidence="10 14" id="KW-0378">Hydrolase</keyword>
<evidence type="ECO:0000256" key="10">
    <source>
        <dbReference type="ARBA" id="ARBA00022801"/>
    </source>
</evidence>
<dbReference type="PANTHER" id="PTHR21485">
    <property type="entry name" value="HAD SUPERFAMILY MEMBERS CMAS AND KDSC"/>
    <property type="match status" value="1"/>
</dbReference>
<evidence type="ECO:0000256" key="13">
    <source>
        <dbReference type="ARBA" id="ARBA00031051"/>
    </source>
</evidence>
<feature type="binding site" evidence="15">
    <location>
        <position position="34"/>
    </location>
    <ligand>
        <name>substrate</name>
    </ligand>
</feature>
<evidence type="ECO:0000256" key="15">
    <source>
        <dbReference type="PIRSR" id="PIRSR006118-2"/>
    </source>
</evidence>
<reference evidence="16 17" key="1">
    <citation type="submission" date="2019-02" db="EMBL/GenBank/DDBJ databases">
        <authorList>
            <person name="Manzano-Marin A."/>
            <person name="Manzano-Marin A."/>
        </authorList>
    </citation>
    <scope>NUCLEOTIDE SEQUENCE [LARGE SCALE GENOMIC DNA]</scope>
    <source>
        <strain evidence="16 17">ErCipiceae</strain>
    </source>
</reference>
<dbReference type="FunFam" id="3.40.50.1000:FF:000029">
    <property type="entry name" value="3-deoxy-D-manno-octulosonate 8-phosphate phosphatase KdsC"/>
    <property type="match status" value="1"/>
</dbReference>
<dbReference type="PANTHER" id="PTHR21485:SF6">
    <property type="entry name" value="N-ACYLNEURAMINATE CYTIDYLYLTRANSFERASE-RELATED"/>
    <property type="match status" value="1"/>
</dbReference>
<evidence type="ECO:0000256" key="14">
    <source>
        <dbReference type="PIRNR" id="PIRNR006118"/>
    </source>
</evidence>
<evidence type="ECO:0000256" key="5">
    <source>
        <dbReference type="ARBA" id="ARBA00005893"/>
    </source>
</evidence>
<dbReference type="SFLD" id="SFLDG01136">
    <property type="entry name" value="C1.6:_Phosphoserine_Phosphatas"/>
    <property type="match status" value="1"/>
</dbReference>
<comment type="pathway">
    <text evidence="3 14">Bacterial outer membrane biogenesis; lipopolysaccharide biosynthesis.</text>
</comment>
<dbReference type="Proteomes" id="UP000294289">
    <property type="component" value="Chromosome"/>
</dbReference>
<dbReference type="CDD" id="cd01630">
    <property type="entry name" value="HAD_KDO-like"/>
    <property type="match status" value="1"/>
</dbReference>
<evidence type="ECO:0000256" key="12">
    <source>
        <dbReference type="ARBA" id="ARBA00022985"/>
    </source>
</evidence>
<evidence type="ECO:0000256" key="9">
    <source>
        <dbReference type="ARBA" id="ARBA00022723"/>
    </source>
</evidence>
<dbReference type="NCBIfam" id="TIGR01670">
    <property type="entry name" value="KdsC-phosphatas"/>
    <property type="match status" value="1"/>
</dbReference>
<evidence type="ECO:0000256" key="1">
    <source>
        <dbReference type="ARBA" id="ARBA00000898"/>
    </source>
</evidence>
<protein>
    <recommendedName>
        <fullName evidence="8 14">3-deoxy-D-manno-octulosonate 8-phosphate phosphatase KdsC</fullName>
        <ecNumber evidence="7 14">3.1.3.45</ecNumber>
    </recommendedName>
    <alternativeName>
        <fullName evidence="13 14">KDO 8-P phosphatase</fullName>
    </alternativeName>
</protein>
<evidence type="ECO:0000256" key="7">
    <source>
        <dbReference type="ARBA" id="ARBA00013066"/>
    </source>
</evidence>
<dbReference type="UniPathway" id="UPA00357">
    <property type="reaction ID" value="UER00475"/>
</dbReference>
<dbReference type="GO" id="GO:0046872">
    <property type="term" value="F:metal ion binding"/>
    <property type="evidence" value="ECO:0007669"/>
    <property type="project" value="UniProtKB-UniRule"/>
</dbReference>
<name>A0A803FUH9_9GAMM</name>
<dbReference type="NCBIfam" id="NF007019">
    <property type="entry name" value="PRK09484.1"/>
    <property type="match status" value="1"/>
</dbReference>
<dbReference type="InterPro" id="IPR036412">
    <property type="entry name" value="HAD-like_sf"/>
</dbReference>
<dbReference type="Gene3D" id="3.40.50.1000">
    <property type="entry name" value="HAD superfamily/HAD-like"/>
    <property type="match status" value="1"/>
</dbReference>
<dbReference type="UniPathway" id="UPA00030"/>
<comment type="similarity">
    <text evidence="5 14">Belongs to the KdsC family.</text>
</comment>
<evidence type="ECO:0000256" key="2">
    <source>
        <dbReference type="ARBA" id="ARBA00001946"/>
    </source>
</evidence>
<dbReference type="InterPro" id="IPR010023">
    <property type="entry name" value="KdsC_fam"/>
</dbReference>
<feature type="binding site" evidence="15">
    <location>
        <position position="125"/>
    </location>
    <ligand>
        <name>Mg(2+)</name>
        <dbReference type="ChEBI" id="CHEBI:18420"/>
    </ligand>
</feature>
<accession>A0A803FUH9</accession>
<dbReference type="GO" id="GO:0009103">
    <property type="term" value="P:lipopolysaccharide biosynthetic process"/>
    <property type="evidence" value="ECO:0007669"/>
    <property type="project" value="UniProtKB-UniRule"/>
</dbReference>